<dbReference type="GO" id="GO:0004343">
    <property type="term" value="F:glucosamine 6-phosphate N-acetyltransferase activity"/>
    <property type="evidence" value="ECO:0007669"/>
    <property type="project" value="TreeGrafter"/>
</dbReference>
<comment type="caution">
    <text evidence="2">The sequence shown here is derived from an EMBL/GenBank/DDBJ whole genome shotgun (WGS) entry which is preliminary data.</text>
</comment>
<sequence length="140" mass="16048">MIVKIVESDNELQQAYKVRMEVFVDEQKVPEEIEIDEHEEAATHFIGYESATPIAASRLRFVDKYGKLERICIKKDYRGKSYGKELIKEMESAIIDKGYEQAKLNAQTHAEGFYQKLGYVTVSGEFLDAGIPHVTMIKQL</sequence>
<dbReference type="RefSeq" id="WP_115750847.1">
    <property type="nucleotide sequence ID" value="NZ_PIOD01000021.1"/>
</dbReference>
<dbReference type="AlphaFoldDB" id="A0A3D8PL54"/>
<dbReference type="Gene3D" id="3.40.630.30">
    <property type="match status" value="1"/>
</dbReference>
<dbReference type="CDD" id="cd04301">
    <property type="entry name" value="NAT_SF"/>
    <property type="match status" value="1"/>
</dbReference>
<dbReference type="Proteomes" id="UP000256520">
    <property type="component" value="Unassembled WGS sequence"/>
</dbReference>
<keyword evidence="3" id="KW-1185">Reference proteome</keyword>
<feature type="domain" description="N-acetyltransferase" evidence="1">
    <location>
        <begin position="1"/>
        <end position="140"/>
    </location>
</feature>
<reference evidence="3" key="1">
    <citation type="submission" date="2017-11" db="EMBL/GenBank/DDBJ databases">
        <authorList>
            <person name="Zhu W."/>
        </authorList>
    </citation>
    <scope>NUCLEOTIDE SEQUENCE [LARGE SCALE GENOMIC DNA]</scope>
    <source>
        <strain evidence="3">CAU 1051</strain>
    </source>
</reference>
<name>A0A3D8PL54_9BACI</name>
<evidence type="ECO:0000259" key="1">
    <source>
        <dbReference type="PROSITE" id="PS51186"/>
    </source>
</evidence>
<gene>
    <name evidence="2" type="ORF">CWR45_15860</name>
</gene>
<protein>
    <submittedName>
        <fullName evidence="2">GNAT family N-acetyltransferase</fullName>
    </submittedName>
</protein>
<proteinExistence type="predicted"/>
<dbReference type="OrthoDB" id="9796171at2"/>
<keyword evidence="2" id="KW-0808">Transferase</keyword>
<dbReference type="PROSITE" id="PS51186">
    <property type="entry name" value="GNAT"/>
    <property type="match status" value="1"/>
</dbReference>
<dbReference type="Pfam" id="PF13673">
    <property type="entry name" value="Acetyltransf_10"/>
    <property type="match status" value="1"/>
</dbReference>
<dbReference type="SUPFAM" id="SSF55729">
    <property type="entry name" value="Acyl-CoA N-acyltransferases (Nat)"/>
    <property type="match status" value="1"/>
</dbReference>
<dbReference type="PANTHER" id="PTHR13355">
    <property type="entry name" value="GLUCOSAMINE 6-PHOSPHATE N-ACETYLTRANSFERASE"/>
    <property type="match status" value="1"/>
</dbReference>
<dbReference type="InterPro" id="IPR039143">
    <property type="entry name" value="GNPNAT1-like"/>
</dbReference>
<dbReference type="InterPro" id="IPR016181">
    <property type="entry name" value="Acyl_CoA_acyltransferase"/>
</dbReference>
<dbReference type="PANTHER" id="PTHR13355:SF11">
    <property type="entry name" value="GLUCOSAMINE 6-PHOSPHATE N-ACETYLTRANSFERASE"/>
    <property type="match status" value="1"/>
</dbReference>
<dbReference type="InterPro" id="IPR000182">
    <property type="entry name" value="GNAT_dom"/>
</dbReference>
<dbReference type="EMBL" id="PIOD01000021">
    <property type="protein sequence ID" value="RDW15968.1"/>
    <property type="molecule type" value="Genomic_DNA"/>
</dbReference>
<evidence type="ECO:0000313" key="2">
    <source>
        <dbReference type="EMBL" id="RDW15968.1"/>
    </source>
</evidence>
<evidence type="ECO:0000313" key="3">
    <source>
        <dbReference type="Proteomes" id="UP000256520"/>
    </source>
</evidence>
<accession>A0A3D8PL54</accession>
<organism evidence="2 3">
    <name type="scientific">Oceanobacillus chungangensis</name>
    <dbReference type="NCBI Taxonomy" id="1229152"/>
    <lineage>
        <taxon>Bacteria</taxon>
        <taxon>Bacillati</taxon>
        <taxon>Bacillota</taxon>
        <taxon>Bacilli</taxon>
        <taxon>Bacillales</taxon>
        <taxon>Bacillaceae</taxon>
        <taxon>Oceanobacillus</taxon>
    </lineage>
</organism>